<reference evidence="1 2" key="1">
    <citation type="submission" date="2017-08" db="EMBL/GenBank/DDBJ databases">
        <title>Aliifodinibius alkalisoli sp. nov., isolated from saline alkaline soil.</title>
        <authorList>
            <person name="Liu D."/>
            <person name="Zhang G."/>
        </authorList>
    </citation>
    <scope>NUCLEOTIDE SEQUENCE [LARGE SCALE GENOMIC DNA]</scope>
    <source>
        <strain evidence="1 2">WN023</strain>
    </source>
</reference>
<dbReference type="SUPFAM" id="SSF56281">
    <property type="entry name" value="Metallo-hydrolase/oxidoreductase"/>
    <property type="match status" value="1"/>
</dbReference>
<comment type="caution">
    <text evidence="1">The sequence shown here is derived from an EMBL/GenBank/DDBJ whole genome shotgun (WGS) entry which is preliminary data.</text>
</comment>
<dbReference type="Gene3D" id="3.60.15.10">
    <property type="entry name" value="Ribonuclease Z/Hydroxyacylglutathione hydrolase-like"/>
    <property type="match status" value="1"/>
</dbReference>
<gene>
    <name evidence="1" type="ORF">CK503_11180</name>
</gene>
<dbReference type="Proteomes" id="UP000218831">
    <property type="component" value="Unassembled WGS sequence"/>
</dbReference>
<evidence type="ECO:0000313" key="1">
    <source>
        <dbReference type="EMBL" id="PAU93706.1"/>
    </source>
</evidence>
<dbReference type="InterPro" id="IPR036866">
    <property type="entry name" value="RibonucZ/Hydroxyglut_hydro"/>
</dbReference>
<organism evidence="1 2">
    <name type="scientific">Fodinibius salipaludis</name>
    <dbReference type="NCBI Taxonomy" id="2032627"/>
    <lineage>
        <taxon>Bacteria</taxon>
        <taxon>Pseudomonadati</taxon>
        <taxon>Balneolota</taxon>
        <taxon>Balneolia</taxon>
        <taxon>Balneolales</taxon>
        <taxon>Balneolaceae</taxon>
        <taxon>Fodinibius</taxon>
    </lineage>
</organism>
<sequence length="372" mass="42899">MAVHNISCFPLGNADTSFIQLDNDKTILVDFANRGDQDDEDNKYSDLSKEIREKLGDKNEITVVTLTHLDEDHVYGFSDFFYLEYADKYQDEDRIHINELWVPAAALTEEGLTGDARIVRQEARHRLKNKFGIKIFSNPKYLKEWAEEENVDLDEYSNLFVDAGTIVKTFNKQDDLIEFFTHSPFASRNEEGELINRNKDSIAINARFYTENQSTTSVNLFSDLEYDDIERIINISEYHENEDRLEWDIFHLPHHCSYKALNEEKGDEKTTPTEKVQKLFEDYYEINPLIISSSEPTEKNDSDQPPHKEAANYYREIVSDNSGKFLVTMEHPNISSPEPIEIEISDHGYEIKKEVTTGAATIAGSKARRAGN</sequence>
<protein>
    <recommendedName>
        <fullName evidence="3">Metallo-beta-lactamase domain-containing protein</fullName>
    </recommendedName>
</protein>
<proteinExistence type="predicted"/>
<evidence type="ECO:0000313" key="2">
    <source>
        <dbReference type="Proteomes" id="UP000218831"/>
    </source>
</evidence>
<accession>A0A2A2G7H9</accession>
<dbReference type="EMBL" id="NSKE01000007">
    <property type="protein sequence ID" value="PAU93706.1"/>
    <property type="molecule type" value="Genomic_DNA"/>
</dbReference>
<dbReference type="AlphaFoldDB" id="A0A2A2G7H9"/>
<dbReference type="OrthoDB" id="418728at2"/>
<keyword evidence="2" id="KW-1185">Reference proteome</keyword>
<evidence type="ECO:0008006" key="3">
    <source>
        <dbReference type="Google" id="ProtNLM"/>
    </source>
</evidence>
<dbReference type="RefSeq" id="WP_095606897.1">
    <property type="nucleotide sequence ID" value="NZ_NSKE01000007.1"/>
</dbReference>
<name>A0A2A2G7H9_9BACT</name>